<sequence>MFDTGWWGKGAAMTQPTTASTTDDEGGVLAGLRATLAELSGTDVTGLGEADLLEVVAVLEEAKGAASAVQARATAAFVADRDERAGQQRASGEITRREAAVLRRASRTEVALARRCSPGQADRHVGVARALVTDLPHTMAALTSGRISEWRATIVARETSCLSPANRREADRRLTKCLTTLGDRGLAAAAHRACIDLDQAAIVERRRRAAASRHVSARPAPDGMARLSILGPVVQVVGALAALKSAEAARRTATGDPVMDAERAADERGAGAWQADTALELLSGRASGQPQPVEIGMVMDAAVVDPTRGPGGGRGVGERVEVTGFGAVPAAQAREHLLTVCAAEGDDGAGTWLRRLWTGADGRDLVAMTSRQRVHTGGLRRLIELRDQTCRIPWCDAPITQIDHALPAARGGPTSAGNGLGVCQRHNLDKEAPGFTVRIESTGLDADGPDPGGGPHAITLSTPTGRTVHSHAPPILGHGRDVHTTSRVEILLEEWLRAA</sequence>
<feature type="region of interest" description="Disordered" evidence="1">
    <location>
        <begin position="1"/>
        <end position="25"/>
    </location>
</feature>
<proteinExistence type="predicted"/>
<name>A0A1W1ZVY9_9MICO</name>
<dbReference type="AlphaFoldDB" id="A0A1W1ZVY9"/>
<dbReference type="InterPro" id="IPR003870">
    <property type="entry name" value="DUF222"/>
</dbReference>
<evidence type="ECO:0000313" key="3">
    <source>
        <dbReference type="EMBL" id="SMC52228.1"/>
    </source>
</evidence>
<protein>
    <recommendedName>
        <fullName evidence="2">HNH nuclease domain-containing protein</fullName>
    </recommendedName>
</protein>
<dbReference type="Pfam" id="PF02720">
    <property type="entry name" value="DUF222"/>
    <property type="match status" value="1"/>
</dbReference>
<dbReference type="Proteomes" id="UP000192634">
    <property type="component" value="Unassembled WGS sequence"/>
</dbReference>
<dbReference type="EMBL" id="FWXN01000004">
    <property type="protein sequence ID" value="SMC52228.1"/>
    <property type="molecule type" value="Genomic_DNA"/>
</dbReference>
<organism evidence="3 4">
    <name type="scientific">Janibacter indicus</name>
    <dbReference type="NCBI Taxonomy" id="857417"/>
    <lineage>
        <taxon>Bacteria</taxon>
        <taxon>Bacillati</taxon>
        <taxon>Actinomycetota</taxon>
        <taxon>Actinomycetes</taxon>
        <taxon>Micrococcales</taxon>
        <taxon>Intrasporangiaceae</taxon>
        <taxon>Janibacter</taxon>
    </lineage>
</organism>
<dbReference type="InterPro" id="IPR003615">
    <property type="entry name" value="HNH_nuc"/>
</dbReference>
<accession>A0A1W1ZVY9</accession>
<gene>
    <name evidence="3" type="ORF">SAMN06296429_104252</name>
</gene>
<dbReference type="SMART" id="SM00507">
    <property type="entry name" value="HNHc"/>
    <property type="match status" value="1"/>
</dbReference>
<evidence type="ECO:0000313" key="4">
    <source>
        <dbReference type="Proteomes" id="UP000192634"/>
    </source>
</evidence>
<feature type="domain" description="HNH nuclease" evidence="2">
    <location>
        <begin position="378"/>
        <end position="428"/>
    </location>
</feature>
<reference evidence="3 4" key="1">
    <citation type="submission" date="2017-04" db="EMBL/GenBank/DDBJ databases">
        <authorList>
            <person name="Afonso C.L."/>
            <person name="Miller P.J."/>
            <person name="Scott M.A."/>
            <person name="Spackman E."/>
            <person name="Goraichik I."/>
            <person name="Dimitrov K.M."/>
            <person name="Suarez D.L."/>
            <person name="Swayne D.E."/>
        </authorList>
    </citation>
    <scope>NUCLEOTIDE SEQUENCE [LARGE SCALE GENOMIC DNA]</scope>
    <source>
        <strain evidence="3 4">CGMCC 1.12511</strain>
    </source>
</reference>
<evidence type="ECO:0000259" key="2">
    <source>
        <dbReference type="SMART" id="SM00507"/>
    </source>
</evidence>
<evidence type="ECO:0000256" key="1">
    <source>
        <dbReference type="SAM" id="MobiDB-lite"/>
    </source>
</evidence>